<gene>
    <name evidence="14" type="ORF">IRJ41_013005</name>
</gene>
<evidence type="ECO:0000256" key="5">
    <source>
        <dbReference type="ARBA" id="ARBA00022741"/>
    </source>
</evidence>
<dbReference type="InterPro" id="IPR017441">
    <property type="entry name" value="Protein_kinase_ATP_BS"/>
</dbReference>
<evidence type="ECO:0000256" key="8">
    <source>
        <dbReference type="ARBA" id="ARBA00047899"/>
    </source>
</evidence>
<evidence type="ECO:0000259" key="13">
    <source>
        <dbReference type="PROSITE" id="PS50011"/>
    </source>
</evidence>
<organism evidence="14 15">
    <name type="scientific">Triplophysa rosa</name>
    <name type="common">Cave loach</name>
    <dbReference type="NCBI Taxonomy" id="992332"/>
    <lineage>
        <taxon>Eukaryota</taxon>
        <taxon>Metazoa</taxon>
        <taxon>Chordata</taxon>
        <taxon>Craniata</taxon>
        <taxon>Vertebrata</taxon>
        <taxon>Euteleostomi</taxon>
        <taxon>Actinopterygii</taxon>
        <taxon>Neopterygii</taxon>
        <taxon>Teleostei</taxon>
        <taxon>Ostariophysi</taxon>
        <taxon>Cypriniformes</taxon>
        <taxon>Nemacheilidae</taxon>
        <taxon>Triplophysa</taxon>
    </lineage>
</organism>
<dbReference type="InterPro" id="IPR011009">
    <property type="entry name" value="Kinase-like_dom_sf"/>
</dbReference>
<evidence type="ECO:0000256" key="9">
    <source>
        <dbReference type="ARBA" id="ARBA00048679"/>
    </source>
</evidence>
<dbReference type="PANTHER" id="PTHR22984:SF11">
    <property type="entry name" value="AURORA KINASE-RELATED"/>
    <property type="match status" value="1"/>
</dbReference>
<evidence type="ECO:0000313" key="14">
    <source>
        <dbReference type="EMBL" id="KAI7811311.1"/>
    </source>
</evidence>
<accession>A0A9W7WZS1</accession>
<sequence>MFFCCCKQRNVSEKVEKKEKVKKEKKTSWWRRFFKRRSDRGSPKDTHSVENAEKPNTEKQRSLKNDYKVGKSIGAGGFGAVYEGTRRSDGLKVAVKFVKKNHGLPYVIIPHHPIPIPTEVALLILANKGPRAPEIIGLIDWYDEPDRYIIVMERPPGFKTLSRFVKKFGYITEETAHCIMRQVVQAVLVCTERGVFHRDIKLENLLINKKTMEVKLIDFGAGELLWPIPYRSFIGTDVYCPPELNIRGSYYAEPATVWSLGILLFRQVMGRYPNKTDHAKFAKDRWSSHLSAEFRHLIGWCLQQNPDNRPKLKEILLHAWFQESPEDQSHGPAARQTNIPEN</sequence>
<evidence type="ECO:0000256" key="4">
    <source>
        <dbReference type="ARBA" id="ARBA00022679"/>
    </source>
</evidence>
<keyword evidence="5 10" id="KW-0547">Nucleotide-binding</keyword>
<dbReference type="GO" id="GO:0004674">
    <property type="term" value="F:protein serine/threonine kinase activity"/>
    <property type="evidence" value="ECO:0007669"/>
    <property type="project" value="UniProtKB-KW"/>
</dbReference>
<dbReference type="Gene3D" id="3.30.200.20">
    <property type="entry name" value="Phosphorylase Kinase, domain 1"/>
    <property type="match status" value="1"/>
</dbReference>
<evidence type="ECO:0000256" key="10">
    <source>
        <dbReference type="PROSITE-ProRule" id="PRU10141"/>
    </source>
</evidence>
<evidence type="ECO:0000256" key="3">
    <source>
        <dbReference type="ARBA" id="ARBA00022527"/>
    </source>
</evidence>
<dbReference type="EC" id="2.7.11.1" evidence="2"/>
<dbReference type="InterPro" id="IPR008271">
    <property type="entry name" value="Ser/Thr_kinase_AS"/>
</dbReference>
<dbReference type="Gene3D" id="1.10.510.10">
    <property type="entry name" value="Transferase(Phosphotransferase) domain 1"/>
    <property type="match status" value="1"/>
</dbReference>
<dbReference type="GO" id="GO:0043066">
    <property type="term" value="P:negative regulation of apoptotic process"/>
    <property type="evidence" value="ECO:0007669"/>
    <property type="project" value="TreeGrafter"/>
</dbReference>
<proteinExistence type="inferred from homology"/>
<dbReference type="PANTHER" id="PTHR22984">
    <property type="entry name" value="SERINE/THREONINE-PROTEIN KINASE PIM"/>
    <property type="match status" value="1"/>
</dbReference>
<keyword evidence="4" id="KW-0808">Transferase</keyword>
<feature type="domain" description="Protein kinase" evidence="13">
    <location>
        <begin position="67"/>
        <end position="321"/>
    </location>
</feature>
<evidence type="ECO:0000256" key="6">
    <source>
        <dbReference type="ARBA" id="ARBA00022777"/>
    </source>
</evidence>
<dbReference type="InterPro" id="IPR000719">
    <property type="entry name" value="Prot_kinase_dom"/>
</dbReference>
<dbReference type="SMART" id="SM00220">
    <property type="entry name" value="S_TKc"/>
    <property type="match status" value="1"/>
</dbReference>
<evidence type="ECO:0000256" key="11">
    <source>
        <dbReference type="RuleBase" id="RU000304"/>
    </source>
</evidence>
<reference evidence="14" key="1">
    <citation type="submission" date="2021-02" db="EMBL/GenBank/DDBJ databases">
        <title>Comparative genomics reveals that relaxation of natural selection precedes convergent phenotypic evolution of cavefish.</title>
        <authorList>
            <person name="Peng Z."/>
        </authorList>
    </citation>
    <scope>NUCLEOTIDE SEQUENCE</scope>
    <source>
        <tissue evidence="14">Muscle</tissue>
    </source>
</reference>
<evidence type="ECO:0000256" key="2">
    <source>
        <dbReference type="ARBA" id="ARBA00012513"/>
    </source>
</evidence>
<dbReference type="GO" id="GO:0007346">
    <property type="term" value="P:regulation of mitotic cell cycle"/>
    <property type="evidence" value="ECO:0007669"/>
    <property type="project" value="TreeGrafter"/>
</dbReference>
<dbReference type="FunFam" id="1.10.510.10:FF:000392">
    <property type="entry name" value="Pim proto-oncogene, serine/threonine kinase,-related 152"/>
    <property type="match status" value="1"/>
</dbReference>
<dbReference type="AlphaFoldDB" id="A0A9W7WZS1"/>
<evidence type="ECO:0000256" key="12">
    <source>
        <dbReference type="SAM" id="MobiDB-lite"/>
    </source>
</evidence>
<dbReference type="SUPFAM" id="SSF56112">
    <property type="entry name" value="Protein kinase-like (PK-like)"/>
    <property type="match status" value="1"/>
</dbReference>
<dbReference type="PROSITE" id="PS00107">
    <property type="entry name" value="PROTEIN_KINASE_ATP"/>
    <property type="match status" value="1"/>
</dbReference>
<name>A0A9W7WZS1_TRIRA</name>
<dbReference type="PROSITE" id="PS00108">
    <property type="entry name" value="PROTEIN_KINASE_ST"/>
    <property type="match status" value="1"/>
</dbReference>
<evidence type="ECO:0000256" key="1">
    <source>
        <dbReference type="ARBA" id="ARBA00005505"/>
    </source>
</evidence>
<dbReference type="PROSITE" id="PS50011">
    <property type="entry name" value="PROTEIN_KINASE_DOM"/>
    <property type="match status" value="1"/>
</dbReference>
<dbReference type="FunFam" id="3.30.200.20:FF:000246">
    <property type="entry name" value="Pim proto-oncogene, serine/threonine kinase,-related 152"/>
    <property type="match status" value="1"/>
</dbReference>
<comment type="catalytic activity">
    <reaction evidence="8">
        <text>L-threonyl-[protein] + ATP = O-phospho-L-threonyl-[protein] + ADP + H(+)</text>
        <dbReference type="Rhea" id="RHEA:46608"/>
        <dbReference type="Rhea" id="RHEA-COMP:11060"/>
        <dbReference type="Rhea" id="RHEA-COMP:11605"/>
        <dbReference type="ChEBI" id="CHEBI:15378"/>
        <dbReference type="ChEBI" id="CHEBI:30013"/>
        <dbReference type="ChEBI" id="CHEBI:30616"/>
        <dbReference type="ChEBI" id="CHEBI:61977"/>
        <dbReference type="ChEBI" id="CHEBI:456216"/>
        <dbReference type="EC" id="2.7.11.1"/>
    </reaction>
</comment>
<evidence type="ECO:0000256" key="7">
    <source>
        <dbReference type="ARBA" id="ARBA00022840"/>
    </source>
</evidence>
<dbReference type="GO" id="GO:0005524">
    <property type="term" value="F:ATP binding"/>
    <property type="evidence" value="ECO:0007669"/>
    <property type="project" value="UniProtKB-UniRule"/>
</dbReference>
<feature type="compositionally biased region" description="Basic and acidic residues" evidence="12">
    <location>
        <begin position="39"/>
        <end position="66"/>
    </location>
</feature>
<comment type="caution">
    <text evidence="14">The sequence shown here is derived from an EMBL/GenBank/DDBJ whole genome shotgun (WGS) entry which is preliminary data.</text>
</comment>
<dbReference type="Pfam" id="PF00069">
    <property type="entry name" value="Pkinase"/>
    <property type="match status" value="1"/>
</dbReference>
<evidence type="ECO:0000313" key="15">
    <source>
        <dbReference type="Proteomes" id="UP001059041"/>
    </source>
</evidence>
<dbReference type="GO" id="GO:0005737">
    <property type="term" value="C:cytoplasm"/>
    <property type="evidence" value="ECO:0007669"/>
    <property type="project" value="TreeGrafter"/>
</dbReference>
<comment type="catalytic activity">
    <reaction evidence="9">
        <text>L-seryl-[protein] + ATP = O-phospho-L-seryl-[protein] + ADP + H(+)</text>
        <dbReference type="Rhea" id="RHEA:17989"/>
        <dbReference type="Rhea" id="RHEA-COMP:9863"/>
        <dbReference type="Rhea" id="RHEA-COMP:11604"/>
        <dbReference type="ChEBI" id="CHEBI:15378"/>
        <dbReference type="ChEBI" id="CHEBI:29999"/>
        <dbReference type="ChEBI" id="CHEBI:30616"/>
        <dbReference type="ChEBI" id="CHEBI:83421"/>
        <dbReference type="ChEBI" id="CHEBI:456216"/>
        <dbReference type="EC" id="2.7.11.1"/>
    </reaction>
</comment>
<keyword evidence="15" id="KW-1185">Reference proteome</keyword>
<keyword evidence="6 14" id="KW-0418">Kinase</keyword>
<dbReference type="EMBL" id="JAFHDT010000004">
    <property type="protein sequence ID" value="KAI7811311.1"/>
    <property type="molecule type" value="Genomic_DNA"/>
</dbReference>
<protein>
    <recommendedName>
        <fullName evidence="2">non-specific serine/threonine protein kinase</fullName>
        <ecNumber evidence="2">2.7.11.1</ecNumber>
    </recommendedName>
</protein>
<feature type="binding site" evidence="10">
    <location>
        <position position="100"/>
    </location>
    <ligand>
        <name>ATP</name>
        <dbReference type="ChEBI" id="CHEBI:30616"/>
    </ligand>
</feature>
<feature type="region of interest" description="Disordered" evidence="12">
    <location>
        <begin position="35"/>
        <end position="66"/>
    </location>
</feature>
<comment type="similarity">
    <text evidence="1">Belongs to the protein kinase superfamily. CAMK Ser/Thr protein kinase family. PIM subfamily.</text>
</comment>
<dbReference type="InterPro" id="IPR051138">
    <property type="entry name" value="PIM_Ser/Thr_kinase"/>
</dbReference>
<keyword evidence="3 11" id="KW-0723">Serine/threonine-protein kinase</keyword>
<dbReference type="Proteomes" id="UP001059041">
    <property type="component" value="Linkage Group LG4"/>
</dbReference>
<keyword evidence="7 10" id="KW-0067">ATP-binding</keyword>